<dbReference type="EMBL" id="KB363509">
    <property type="protein sequence ID" value="ELV12973.1"/>
    <property type="molecule type" value="Genomic_DNA"/>
</dbReference>
<dbReference type="GO" id="GO:0031643">
    <property type="term" value="P:positive regulation of myelination"/>
    <property type="evidence" value="ECO:0007669"/>
    <property type="project" value="TreeGrafter"/>
</dbReference>
<sequence length="156" mass="17380">MLTTGRVRSLGCCPKLPKDQDWTSSLLTSGPGTVTPAARNDSCSQDLNAGVKPGFPKTIQTNDTGVRQAARHSAERFNNCTNDLFLFKEARVLRALVQIVKGLKYMLELEIRRTTCKKTRHSDLDDCDFQTNHTLKWISAPLHGRKLAVSVDGRRP</sequence>
<dbReference type="InterPro" id="IPR046350">
    <property type="entry name" value="Cystatin_sf"/>
</dbReference>
<dbReference type="GO" id="GO:0005794">
    <property type="term" value="C:Golgi apparatus"/>
    <property type="evidence" value="ECO:0007669"/>
    <property type="project" value="TreeGrafter"/>
</dbReference>
<dbReference type="CDD" id="cd00042">
    <property type="entry name" value="CY"/>
    <property type="match status" value="1"/>
</dbReference>
<dbReference type="InParanoid" id="L8Y964"/>
<dbReference type="GO" id="GO:0006955">
    <property type="term" value="P:immune response"/>
    <property type="evidence" value="ECO:0007669"/>
    <property type="project" value="InterPro"/>
</dbReference>
<dbReference type="GO" id="GO:0005615">
    <property type="term" value="C:extracellular space"/>
    <property type="evidence" value="ECO:0007669"/>
    <property type="project" value="TreeGrafter"/>
</dbReference>
<dbReference type="PANTHER" id="PTHR47141:SF1">
    <property type="entry name" value="CYSTATIN-F"/>
    <property type="match status" value="1"/>
</dbReference>
<organism evidence="2 3">
    <name type="scientific">Tupaia chinensis</name>
    <name type="common">Chinese tree shrew</name>
    <name type="synonym">Tupaia belangeri chinensis</name>
    <dbReference type="NCBI Taxonomy" id="246437"/>
    <lineage>
        <taxon>Eukaryota</taxon>
        <taxon>Metazoa</taxon>
        <taxon>Chordata</taxon>
        <taxon>Craniata</taxon>
        <taxon>Vertebrata</taxon>
        <taxon>Euteleostomi</taxon>
        <taxon>Mammalia</taxon>
        <taxon>Eutheria</taxon>
        <taxon>Euarchontoglires</taxon>
        <taxon>Scandentia</taxon>
        <taxon>Tupaiidae</taxon>
        <taxon>Tupaia</taxon>
    </lineage>
</organism>
<reference evidence="3" key="1">
    <citation type="submission" date="2012-07" db="EMBL/GenBank/DDBJ databases">
        <title>Genome of the Chinese tree shrew, a rising model animal genetically related to primates.</title>
        <authorList>
            <person name="Zhang G."/>
            <person name="Fan Y."/>
            <person name="Yao Y."/>
            <person name="Huang Z."/>
        </authorList>
    </citation>
    <scope>NUCLEOTIDE SEQUENCE [LARGE SCALE GENOMIC DNA]</scope>
</reference>
<dbReference type="GO" id="GO:1903979">
    <property type="term" value="P:negative regulation of microglial cell activation"/>
    <property type="evidence" value="ECO:0007669"/>
    <property type="project" value="TreeGrafter"/>
</dbReference>
<protein>
    <submittedName>
        <fullName evidence="2">Cystatin-F</fullName>
    </submittedName>
</protein>
<name>L8Y964_TUPCH</name>
<dbReference type="GO" id="GO:0005770">
    <property type="term" value="C:late endosome"/>
    <property type="evidence" value="ECO:0007669"/>
    <property type="project" value="TreeGrafter"/>
</dbReference>
<dbReference type="SMART" id="SM00043">
    <property type="entry name" value="CY"/>
    <property type="match status" value="1"/>
</dbReference>
<gene>
    <name evidence="2" type="ORF">TREES_T100008142</name>
</gene>
<proteinExistence type="predicted"/>
<dbReference type="AlphaFoldDB" id="L8Y964"/>
<keyword evidence="3" id="KW-1185">Reference proteome</keyword>
<dbReference type="PANTHER" id="PTHR47141">
    <property type="entry name" value="CYSTATIN-F"/>
    <property type="match status" value="1"/>
</dbReference>
<dbReference type="GO" id="GO:0005764">
    <property type="term" value="C:lysosome"/>
    <property type="evidence" value="ECO:0007669"/>
    <property type="project" value="TreeGrafter"/>
</dbReference>
<dbReference type="STRING" id="246437.L8Y964"/>
<dbReference type="Pfam" id="PF00031">
    <property type="entry name" value="Cystatin"/>
    <property type="match status" value="1"/>
</dbReference>
<evidence type="ECO:0000259" key="1">
    <source>
        <dbReference type="SMART" id="SM00043"/>
    </source>
</evidence>
<dbReference type="SUPFAM" id="SSF54403">
    <property type="entry name" value="Cystatin/monellin"/>
    <property type="match status" value="1"/>
</dbReference>
<feature type="domain" description="Cystatin" evidence="1">
    <location>
        <begin position="51"/>
        <end position="154"/>
    </location>
</feature>
<evidence type="ECO:0000313" key="2">
    <source>
        <dbReference type="EMBL" id="ELV12973.1"/>
    </source>
</evidence>
<dbReference type="GO" id="GO:0005783">
    <property type="term" value="C:endoplasmic reticulum"/>
    <property type="evidence" value="ECO:0007669"/>
    <property type="project" value="TreeGrafter"/>
</dbReference>
<dbReference type="FunCoup" id="L8Y964">
    <property type="interactions" value="61"/>
</dbReference>
<dbReference type="InterPro" id="IPR000010">
    <property type="entry name" value="Cystatin_dom"/>
</dbReference>
<dbReference type="GO" id="GO:0004869">
    <property type="term" value="F:cysteine-type endopeptidase inhibitor activity"/>
    <property type="evidence" value="ECO:0007669"/>
    <property type="project" value="InterPro"/>
</dbReference>
<dbReference type="MEROPS" id="I25.007"/>
<dbReference type="Proteomes" id="UP000011518">
    <property type="component" value="Unassembled WGS sequence"/>
</dbReference>
<dbReference type="Gene3D" id="3.10.450.10">
    <property type="match status" value="1"/>
</dbReference>
<evidence type="ECO:0000313" key="3">
    <source>
        <dbReference type="Proteomes" id="UP000011518"/>
    </source>
</evidence>
<dbReference type="InterPro" id="IPR042886">
    <property type="entry name" value="Cystatin-F"/>
</dbReference>
<dbReference type="eggNOG" id="ENOG502S5CP">
    <property type="taxonomic scope" value="Eukaryota"/>
</dbReference>
<accession>L8Y964</accession>
<reference evidence="3" key="2">
    <citation type="journal article" date="2013" name="Nat. Commun.">
        <title>Genome of the Chinese tree shrew.</title>
        <authorList>
            <person name="Fan Y."/>
            <person name="Huang Z.Y."/>
            <person name="Cao C.C."/>
            <person name="Chen C.S."/>
            <person name="Chen Y.X."/>
            <person name="Fan D.D."/>
            <person name="He J."/>
            <person name="Hou H.L."/>
            <person name="Hu L."/>
            <person name="Hu X.T."/>
            <person name="Jiang X.T."/>
            <person name="Lai R."/>
            <person name="Lang Y.S."/>
            <person name="Liang B."/>
            <person name="Liao S.G."/>
            <person name="Mu D."/>
            <person name="Ma Y.Y."/>
            <person name="Niu Y.Y."/>
            <person name="Sun X.Q."/>
            <person name="Xia J.Q."/>
            <person name="Xiao J."/>
            <person name="Xiong Z.Q."/>
            <person name="Xu L."/>
            <person name="Yang L."/>
            <person name="Zhang Y."/>
            <person name="Zhao W."/>
            <person name="Zhao X.D."/>
            <person name="Zheng Y.T."/>
            <person name="Zhou J.M."/>
            <person name="Zhu Y.B."/>
            <person name="Zhang G.J."/>
            <person name="Wang J."/>
            <person name="Yao Y.G."/>
        </authorList>
    </citation>
    <scope>NUCLEOTIDE SEQUENCE [LARGE SCALE GENOMIC DNA]</scope>
</reference>